<dbReference type="InterPro" id="IPR029028">
    <property type="entry name" value="Alpha/beta_knot_MTases"/>
</dbReference>
<comment type="caution">
    <text evidence="5">The sequence shown here is derived from an EMBL/GenBank/DDBJ whole genome shotgun (WGS) entry which is preliminary data.</text>
</comment>
<dbReference type="RefSeq" id="WP_114353302.1">
    <property type="nucleotide sequence ID" value="NZ_QPJJ01000009.1"/>
</dbReference>
<name>A0A368XER6_9BACI</name>
<dbReference type="Pfam" id="PF22435">
    <property type="entry name" value="MRM3-like_sub_bind"/>
    <property type="match status" value="1"/>
</dbReference>
<dbReference type="InterPro" id="IPR053888">
    <property type="entry name" value="MRM3-like_sub_bind"/>
</dbReference>
<dbReference type="SMART" id="SM00967">
    <property type="entry name" value="SpoU_sub_bind"/>
    <property type="match status" value="1"/>
</dbReference>
<dbReference type="Proteomes" id="UP000252585">
    <property type="component" value="Unassembled WGS sequence"/>
</dbReference>
<dbReference type="PANTHER" id="PTHR43191">
    <property type="entry name" value="RRNA METHYLTRANSFERASE 3"/>
    <property type="match status" value="1"/>
</dbReference>
<dbReference type="InterPro" id="IPR029064">
    <property type="entry name" value="Ribosomal_eL30-like_sf"/>
</dbReference>
<dbReference type="CDD" id="cd18095">
    <property type="entry name" value="SpoU-like_rRNA-MTase"/>
    <property type="match status" value="1"/>
</dbReference>
<dbReference type="InterPro" id="IPR001537">
    <property type="entry name" value="SpoU_MeTrfase"/>
</dbReference>
<gene>
    <name evidence="5" type="ORF">DFR57_10961</name>
</gene>
<keyword evidence="2 5" id="KW-0489">Methyltransferase</keyword>
<dbReference type="AlphaFoldDB" id="A0A368XER6"/>
<dbReference type="SUPFAM" id="SSF75217">
    <property type="entry name" value="alpha/beta knot"/>
    <property type="match status" value="1"/>
</dbReference>
<keyword evidence="3 5" id="KW-0808">Transferase</keyword>
<accession>A0A368XER6</accession>
<dbReference type="Gene3D" id="3.40.1280.10">
    <property type="match status" value="1"/>
</dbReference>
<keyword evidence="6" id="KW-1185">Reference proteome</keyword>
<dbReference type="EMBL" id="QPJJ01000009">
    <property type="protein sequence ID" value="RCW66345.1"/>
    <property type="molecule type" value="Genomic_DNA"/>
</dbReference>
<dbReference type="InterPro" id="IPR013123">
    <property type="entry name" value="SpoU_subst-bd"/>
</dbReference>
<reference evidence="5 6" key="1">
    <citation type="submission" date="2018-07" db="EMBL/GenBank/DDBJ databases">
        <title>Genomic Encyclopedia of Type Strains, Phase IV (KMG-IV): sequencing the most valuable type-strain genomes for metagenomic binning, comparative biology and taxonomic classification.</title>
        <authorList>
            <person name="Goeker M."/>
        </authorList>
    </citation>
    <scope>NUCLEOTIDE SEQUENCE [LARGE SCALE GENOMIC DNA]</scope>
    <source>
        <strain evidence="5 6">DSM 27696</strain>
    </source>
</reference>
<dbReference type="PANTHER" id="PTHR43191:SF2">
    <property type="entry name" value="RRNA METHYLTRANSFERASE 3, MITOCHONDRIAL"/>
    <property type="match status" value="1"/>
</dbReference>
<comment type="similarity">
    <text evidence="1">Belongs to the class IV-like SAM-binding methyltransferase superfamily. RNA methyltransferase TrmH family.</text>
</comment>
<dbReference type="InterPro" id="IPR051259">
    <property type="entry name" value="rRNA_Methyltransferase"/>
</dbReference>
<proteinExistence type="inferred from homology"/>
<sequence>MITSVQNEKVKQWKKLQKKKFRDIDQQFLVEGYHLVEEAISSQWNVIEIIAVEDAEIPQNISSLPVTVVTTNVLGAISNTKTPQGIAAVVKMKNNAWKQWKKIICIDQIQDPGNLGAIIRTADAAGFDSIILGDNTVDLYNDKVIRATQGSVFHLDIIHYSLNDAVSKLKKDAVSVWATTLEEATPYNQVTIDEKIAIILGNEGSGVDESLINLADHKVKIPIYGQAESLNVGVAAGILMYRVAEFS</sequence>
<dbReference type="GO" id="GO:0005737">
    <property type="term" value="C:cytoplasm"/>
    <property type="evidence" value="ECO:0007669"/>
    <property type="project" value="UniProtKB-ARBA"/>
</dbReference>
<protein>
    <submittedName>
        <fullName evidence="5">TrmH family RNA methyltransferase</fullName>
    </submittedName>
</protein>
<evidence type="ECO:0000313" key="5">
    <source>
        <dbReference type="EMBL" id="RCW66345.1"/>
    </source>
</evidence>
<evidence type="ECO:0000256" key="3">
    <source>
        <dbReference type="ARBA" id="ARBA00022679"/>
    </source>
</evidence>
<dbReference type="Gene3D" id="3.30.1330.30">
    <property type="match status" value="1"/>
</dbReference>
<organism evidence="5 6">
    <name type="scientific">Saliterribacillus persicus</name>
    <dbReference type="NCBI Taxonomy" id="930114"/>
    <lineage>
        <taxon>Bacteria</taxon>
        <taxon>Bacillati</taxon>
        <taxon>Bacillota</taxon>
        <taxon>Bacilli</taxon>
        <taxon>Bacillales</taxon>
        <taxon>Bacillaceae</taxon>
        <taxon>Saliterribacillus</taxon>
    </lineage>
</organism>
<dbReference type="GO" id="GO:0003723">
    <property type="term" value="F:RNA binding"/>
    <property type="evidence" value="ECO:0007669"/>
    <property type="project" value="InterPro"/>
</dbReference>
<feature type="domain" description="RNA 2-O ribose methyltransferase substrate binding" evidence="4">
    <location>
        <begin position="29"/>
        <end position="96"/>
    </location>
</feature>
<evidence type="ECO:0000256" key="2">
    <source>
        <dbReference type="ARBA" id="ARBA00022603"/>
    </source>
</evidence>
<dbReference type="GO" id="GO:0006396">
    <property type="term" value="P:RNA processing"/>
    <property type="evidence" value="ECO:0007669"/>
    <property type="project" value="InterPro"/>
</dbReference>
<dbReference type="OrthoDB" id="9794400at2"/>
<evidence type="ECO:0000259" key="4">
    <source>
        <dbReference type="SMART" id="SM00967"/>
    </source>
</evidence>
<evidence type="ECO:0000313" key="6">
    <source>
        <dbReference type="Proteomes" id="UP000252585"/>
    </source>
</evidence>
<dbReference type="InterPro" id="IPR029026">
    <property type="entry name" value="tRNA_m1G_MTases_N"/>
</dbReference>
<evidence type="ECO:0000256" key="1">
    <source>
        <dbReference type="ARBA" id="ARBA00007228"/>
    </source>
</evidence>
<dbReference type="Pfam" id="PF00588">
    <property type="entry name" value="SpoU_methylase"/>
    <property type="match status" value="1"/>
</dbReference>
<dbReference type="GO" id="GO:0008173">
    <property type="term" value="F:RNA methyltransferase activity"/>
    <property type="evidence" value="ECO:0007669"/>
    <property type="project" value="InterPro"/>
</dbReference>
<dbReference type="GO" id="GO:0032259">
    <property type="term" value="P:methylation"/>
    <property type="evidence" value="ECO:0007669"/>
    <property type="project" value="UniProtKB-KW"/>
</dbReference>
<dbReference type="SUPFAM" id="SSF55315">
    <property type="entry name" value="L30e-like"/>
    <property type="match status" value="1"/>
</dbReference>